<evidence type="ECO:0000313" key="2">
    <source>
        <dbReference type="EnsemblMetazoa" id="AMEC007925-PA"/>
    </source>
</evidence>
<evidence type="ECO:0000256" key="1">
    <source>
        <dbReference type="SAM" id="MobiDB-lite"/>
    </source>
</evidence>
<evidence type="ECO:0000313" key="3">
    <source>
        <dbReference type="Proteomes" id="UP000075902"/>
    </source>
</evidence>
<name>A0A182TT91_9DIPT</name>
<sequence>MDIGELRLFVATDDQLGAIHHAAVVHEGHIEALGVLHLTLHGRYQLPVLCEDGQVEVVMIVRDKDFATGINTYANRVVGDTLATDLPQELALVVEHLYAMCSIVADEDLLLVVDYDPVREFEMLAATKLLQHIAGLVEDDDTHHLALHDNDTALAVHGNAARMLQDVSAELAHKLAVLVVDLNLVRRRALRHDDVTGRTHNGYPVRIEQLTVPLAAFAKLELEATLLIKDLYPMVVSVGDDDVVLCIYRHTARLGCPIDGSPTNGPRLLALLNRLEIRFVVSKAADSPLTMLDPVPHPLSGDVDKPPPFTPWPPPFTKEPPKDRC</sequence>
<reference evidence="2" key="2">
    <citation type="submission" date="2020-05" db="UniProtKB">
        <authorList>
            <consortium name="EnsemblMetazoa"/>
        </authorList>
    </citation>
    <scope>IDENTIFICATION</scope>
    <source>
        <strain evidence="2">CM1001059</strain>
    </source>
</reference>
<dbReference type="AlphaFoldDB" id="A0A182TT91"/>
<proteinExistence type="predicted"/>
<feature type="region of interest" description="Disordered" evidence="1">
    <location>
        <begin position="291"/>
        <end position="325"/>
    </location>
</feature>
<accession>A0A182TT91</accession>
<protein>
    <submittedName>
        <fullName evidence="2">Uncharacterized protein</fullName>
    </submittedName>
</protein>
<feature type="compositionally biased region" description="Pro residues" evidence="1">
    <location>
        <begin position="306"/>
        <end position="318"/>
    </location>
</feature>
<organism evidence="2 3">
    <name type="scientific">Anopheles melas</name>
    <dbReference type="NCBI Taxonomy" id="34690"/>
    <lineage>
        <taxon>Eukaryota</taxon>
        <taxon>Metazoa</taxon>
        <taxon>Ecdysozoa</taxon>
        <taxon>Arthropoda</taxon>
        <taxon>Hexapoda</taxon>
        <taxon>Insecta</taxon>
        <taxon>Pterygota</taxon>
        <taxon>Neoptera</taxon>
        <taxon>Endopterygota</taxon>
        <taxon>Diptera</taxon>
        <taxon>Nematocera</taxon>
        <taxon>Culicoidea</taxon>
        <taxon>Culicidae</taxon>
        <taxon>Anophelinae</taxon>
        <taxon>Anopheles</taxon>
    </lineage>
</organism>
<dbReference type="EnsemblMetazoa" id="AMEC007925-RA">
    <property type="protein sequence ID" value="AMEC007925-PA"/>
    <property type="gene ID" value="AMEC007925"/>
</dbReference>
<dbReference type="VEuPathDB" id="VectorBase:AMEC007925"/>
<keyword evidence="3" id="KW-1185">Reference proteome</keyword>
<dbReference type="Proteomes" id="UP000075902">
    <property type="component" value="Unassembled WGS sequence"/>
</dbReference>
<reference evidence="3" key="1">
    <citation type="submission" date="2014-01" db="EMBL/GenBank/DDBJ databases">
        <title>The Genome Sequence of Anopheles melas CM1001059_A (V2).</title>
        <authorList>
            <consortium name="The Broad Institute Genomics Platform"/>
            <person name="Neafsey D.E."/>
            <person name="Besansky N."/>
            <person name="Howell P."/>
            <person name="Walton C."/>
            <person name="Young S.K."/>
            <person name="Zeng Q."/>
            <person name="Gargeya S."/>
            <person name="Fitzgerald M."/>
            <person name="Haas B."/>
            <person name="Abouelleil A."/>
            <person name="Allen A.W."/>
            <person name="Alvarado L."/>
            <person name="Arachchi H.M."/>
            <person name="Berlin A.M."/>
            <person name="Chapman S.B."/>
            <person name="Gainer-Dewar J."/>
            <person name="Goldberg J."/>
            <person name="Griggs A."/>
            <person name="Gujja S."/>
            <person name="Hansen M."/>
            <person name="Howarth C."/>
            <person name="Imamovic A."/>
            <person name="Ireland A."/>
            <person name="Larimer J."/>
            <person name="McCowan C."/>
            <person name="Murphy C."/>
            <person name="Pearson M."/>
            <person name="Poon T.W."/>
            <person name="Priest M."/>
            <person name="Roberts A."/>
            <person name="Saif S."/>
            <person name="Shea T."/>
            <person name="Sisk P."/>
            <person name="Sykes S."/>
            <person name="Wortman J."/>
            <person name="Nusbaum C."/>
            <person name="Birren B."/>
        </authorList>
    </citation>
    <scope>NUCLEOTIDE SEQUENCE [LARGE SCALE GENOMIC DNA]</scope>
    <source>
        <strain evidence="3">CM1001059</strain>
    </source>
</reference>